<evidence type="ECO:0000256" key="2">
    <source>
        <dbReference type="ARBA" id="ARBA00022475"/>
    </source>
</evidence>
<comment type="similarity">
    <text evidence="10">Belongs to the immunoglobulin superfamily. TIM family.</text>
</comment>
<dbReference type="GeneID" id="121401382"/>
<dbReference type="SMART" id="SM00409">
    <property type="entry name" value="IG"/>
    <property type="match status" value="1"/>
</dbReference>
<keyword evidence="3 11" id="KW-0812">Transmembrane</keyword>
<name>A0A8J1MLI6_XENLA</name>
<dbReference type="Proteomes" id="UP000186698">
    <property type="component" value="Chromosome 3L"/>
</dbReference>
<feature type="signal peptide" evidence="12">
    <location>
        <begin position="1"/>
        <end position="21"/>
    </location>
</feature>
<evidence type="ECO:0000256" key="6">
    <source>
        <dbReference type="ARBA" id="ARBA00023136"/>
    </source>
</evidence>
<feature type="chain" id="PRO_5035272110" evidence="12">
    <location>
        <begin position="22"/>
        <end position="235"/>
    </location>
</feature>
<evidence type="ECO:0000256" key="5">
    <source>
        <dbReference type="ARBA" id="ARBA00022989"/>
    </source>
</evidence>
<feature type="transmembrane region" description="Helical" evidence="11">
    <location>
        <begin position="188"/>
        <end position="212"/>
    </location>
</feature>
<feature type="domain" description="Ig-like" evidence="13">
    <location>
        <begin position="16"/>
        <end position="130"/>
    </location>
</feature>
<keyword evidence="5 11" id="KW-1133">Transmembrane helix</keyword>
<proteinExistence type="inferred from homology"/>
<organism evidence="14 15">
    <name type="scientific">Xenopus laevis</name>
    <name type="common">African clawed frog</name>
    <dbReference type="NCBI Taxonomy" id="8355"/>
    <lineage>
        <taxon>Eukaryota</taxon>
        <taxon>Metazoa</taxon>
        <taxon>Chordata</taxon>
        <taxon>Craniata</taxon>
        <taxon>Vertebrata</taxon>
        <taxon>Euteleostomi</taxon>
        <taxon>Amphibia</taxon>
        <taxon>Batrachia</taxon>
        <taxon>Anura</taxon>
        <taxon>Pipoidea</taxon>
        <taxon>Pipidae</taxon>
        <taxon>Xenopodinae</taxon>
        <taxon>Xenopus</taxon>
        <taxon>Xenopus</taxon>
    </lineage>
</organism>
<dbReference type="InterPro" id="IPR036179">
    <property type="entry name" value="Ig-like_dom_sf"/>
</dbReference>
<evidence type="ECO:0000256" key="9">
    <source>
        <dbReference type="ARBA" id="ARBA00023319"/>
    </source>
</evidence>
<keyword evidence="6 11" id="KW-0472">Membrane</keyword>
<dbReference type="RefSeq" id="XP_041441895.1">
    <property type="nucleotide sequence ID" value="XM_041585961.1"/>
</dbReference>
<evidence type="ECO:0000256" key="7">
    <source>
        <dbReference type="ARBA" id="ARBA00023157"/>
    </source>
</evidence>
<dbReference type="PANTHER" id="PTHR47009:SF1">
    <property type="entry name" value="HEPATITIS A VIRUS CELLULAR RECEPTOR 1"/>
    <property type="match status" value="1"/>
</dbReference>
<accession>A0A8J1MLI6</accession>
<evidence type="ECO:0000256" key="4">
    <source>
        <dbReference type="ARBA" id="ARBA00022729"/>
    </source>
</evidence>
<dbReference type="InterPro" id="IPR052331">
    <property type="entry name" value="TIM_domain-containing_protein"/>
</dbReference>
<keyword evidence="2" id="KW-1003">Cell membrane</keyword>
<dbReference type="InterPro" id="IPR003599">
    <property type="entry name" value="Ig_sub"/>
</dbReference>
<dbReference type="Gene3D" id="2.60.40.10">
    <property type="entry name" value="Immunoglobulins"/>
    <property type="match status" value="1"/>
</dbReference>
<dbReference type="InterPro" id="IPR007110">
    <property type="entry name" value="Ig-like_dom"/>
</dbReference>
<dbReference type="KEGG" id="xla:121401382"/>
<dbReference type="Pfam" id="PF07686">
    <property type="entry name" value="V-set"/>
    <property type="match status" value="1"/>
</dbReference>
<dbReference type="OrthoDB" id="434099at2759"/>
<gene>
    <name evidence="15" type="primary">LOC121401382</name>
</gene>
<evidence type="ECO:0000256" key="10">
    <source>
        <dbReference type="ARBA" id="ARBA00038203"/>
    </source>
</evidence>
<evidence type="ECO:0000259" key="13">
    <source>
        <dbReference type="PROSITE" id="PS50835"/>
    </source>
</evidence>
<dbReference type="InterPro" id="IPR013106">
    <property type="entry name" value="Ig_V-set"/>
</dbReference>
<evidence type="ECO:0000256" key="1">
    <source>
        <dbReference type="ARBA" id="ARBA00004251"/>
    </source>
</evidence>
<dbReference type="PROSITE" id="PS50835">
    <property type="entry name" value="IG_LIKE"/>
    <property type="match status" value="1"/>
</dbReference>
<keyword evidence="8" id="KW-0325">Glycoprotein</keyword>
<reference evidence="15" key="1">
    <citation type="submission" date="2025-08" db="UniProtKB">
        <authorList>
            <consortium name="RefSeq"/>
        </authorList>
    </citation>
    <scope>IDENTIFICATION</scope>
    <source>
        <strain evidence="15">J_2021</strain>
        <tissue evidence="15">Erythrocytes</tissue>
    </source>
</reference>
<evidence type="ECO:0000256" key="3">
    <source>
        <dbReference type="ARBA" id="ARBA00022692"/>
    </source>
</evidence>
<keyword evidence="9" id="KW-0393">Immunoglobulin domain</keyword>
<evidence type="ECO:0000256" key="11">
    <source>
        <dbReference type="SAM" id="Phobius"/>
    </source>
</evidence>
<dbReference type="InterPro" id="IPR013783">
    <property type="entry name" value="Ig-like_fold"/>
</dbReference>
<sequence>MTVLSLKICPVLFLLPALTVGAEHVKGLVGGRVTLPCTYSVTGGATSTCWGRGHCPKSKCLDAILWTDSDGKKVIWNHTERYRLLGNITQGDVSLTITQLTLSDSGTYCCRVEIPGLFNDLKIEIQVRVNDNDIGKTVNSTPAISTTSEAVPHSSASFTEPSLNPAKASTQLSITDIQTASPVNINSYYFPHVIVCVVLLLFLFLCLAGFLYKYKYYEKLKTKVLSTAQASNRDM</sequence>
<evidence type="ECO:0000313" key="14">
    <source>
        <dbReference type="Proteomes" id="UP000186698"/>
    </source>
</evidence>
<evidence type="ECO:0000313" key="15">
    <source>
        <dbReference type="RefSeq" id="XP_041441895.1"/>
    </source>
</evidence>
<keyword evidence="4 12" id="KW-0732">Signal</keyword>
<dbReference type="PANTHER" id="PTHR47009">
    <property type="entry name" value="HEPATITIS A VIRUS CELLULAR RECEPTOR 1 HOMOLOG"/>
    <property type="match status" value="1"/>
</dbReference>
<evidence type="ECO:0000256" key="8">
    <source>
        <dbReference type="ARBA" id="ARBA00023180"/>
    </source>
</evidence>
<dbReference type="AlphaFoldDB" id="A0A8J1MLI6"/>
<comment type="subcellular location">
    <subcellularLocation>
        <location evidence="1">Cell membrane</location>
        <topology evidence="1">Single-pass type I membrane protein</topology>
    </subcellularLocation>
</comment>
<keyword evidence="15" id="KW-0675">Receptor</keyword>
<dbReference type="SUPFAM" id="SSF48726">
    <property type="entry name" value="Immunoglobulin"/>
    <property type="match status" value="1"/>
</dbReference>
<keyword evidence="14" id="KW-1185">Reference proteome</keyword>
<dbReference type="FunFam" id="2.60.40.10:FF:000774">
    <property type="entry name" value="Hepatitis A virus cellular receptor 1"/>
    <property type="match status" value="1"/>
</dbReference>
<dbReference type="GO" id="GO:0005886">
    <property type="term" value="C:plasma membrane"/>
    <property type="evidence" value="ECO:0007669"/>
    <property type="project" value="UniProtKB-SubCell"/>
</dbReference>
<evidence type="ECO:0000256" key="12">
    <source>
        <dbReference type="SAM" id="SignalP"/>
    </source>
</evidence>
<protein>
    <submittedName>
        <fullName evidence="15">Hepatitis A virus cellular receptor 1 homolog isoform X1</fullName>
    </submittedName>
</protein>
<keyword evidence="7" id="KW-1015">Disulfide bond</keyword>